<dbReference type="InterPro" id="IPR001480">
    <property type="entry name" value="Bulb-type_lectin_dom"/>
</dbReference>
<proteinExistence type="inferred from homology"/>
<dbReference type="Proteomes" id="UP001589536">
    <property type="component" value="Unassembled WGS sequence"/>
</dbReference>
<feature type="domain" description="Bulb-type lectin" evidence="6">
    <location>
        <begin position="33"/>
        <end position="140"/>
    </location>
</feature>
<dbReference type="InterPro" id="IPR000064">
    <property type="entry name" value="NLP_P60_dom"/>
</dbReference>
<keyword evidence="5" id="KW-0732">Signal</keyword>
<dbReference type="Gene3D" id="2.90.10.10">
    <property type="entry name" value="Bulb-type lectin domain"/>
    <property type="match status" value="4"/>
</dbReference>
<accession>A0ABV5UPA4</accession>
<sequence length="381" mass="39197">MATSPITRRSVLFGSAAAVASLALLPVAAASAASALGRDVRLPAGASLLSPDGRFRLIMQGDGNLVLYGPSGALWSTSTHGAGNWAVMQGDGNLVVYTSGGRAVWNSGTDRMGPSSLQVQNDGNLVIYKDGYPTWSRDSGPLFHKLGNGSRLNAGGSRISLDRRYTLIMQGDGNLVLYGPSGAAWSSATSGSGNWAVMQGDGNLVVYTSGGKALWASGTGGQSGAELYVQGDGNLVLYRNRRAIWDRHSGGGNIGGGGSGGATGGAATVIQAATAKMHAPYVWGAKGPNSFDCSGLVQFAFAAAGRSVPAPASSQYNNCPNKIPYTQAQPGDLVFFGAGITHVGIYTGNGMMISALPQGGVQTSPVREFRDVRLPNVARYF</sequence>
<dbReference type="Gene3D" id="3.90.1720.10">
    <property type="entry name" value="endopeptidase domain like (from Nostoc punctiforme)"/>
    <property type="match status" value="1"/>
</dbReference>
<name>A0ABV5UPA4_9MICC</name>
<evidence type="ECO:0000256" key="4">
    <source>
        <dbReference type="ARBA" id="ARBA00022807"/>
    </source>
</evidence>
<evidence type="ECO:0000256" key="2">
    <source>
        <dbReference type="ARBA" id="ARBA00022670"/>
    </source>
</evidence>
<reference evidence="8 9" key="1">
    <citation type="submission" date="2024-09" db="EMBL/GenBank/DDBJ databases">
        <authorList>
            <person name="Sun Q."/>
            <person name="Mori K."/>
        </authorList>
    </citation>
    <scope>NUCLEOTIDE SEQUENCE [LARGE SCALE GENOMIC DNA]</scope>
    <source>
        <strain evidence="8 9">JCM 13519</strain>
    </source>
</reference>
<evidence type="ECO:0000256" key="1">
    <source>
        <dbReference type="ARBA" id="ARBA00007074"/>
    </source>
</evidence>
<organism evidence="8 9">
    <name type="scientific">Arthrobacter methylotrophus</name>
    <dbReference type="NCBI Taxonomy" id="121291"/>
    <lineage>
        <taxon>Bacteria</taxon>
        <taxon>Bacillati</taxon>
        <taxon>Actinomycetota</taxon>
        <taxon>Actinomycetes</taxon>
        <taxon>Micrococcales</taxon>
        <taxon>Micrococcaceae</taxon>
        <taxon>Arthrobacter</taxon>
    </lineage>
</organism>
<dbReference type="SUPFAM" id="SSF54001">
    <property type="entry name" value="Cysteine proteinases"/>
    <property type="match status" value="1"/>
</dbReference>
<dbReference type="PROSITE" id="PS51935">
    <property type="entry name" value="NLPC_P60"/>
    <property type="match status" value="1"/>
</dbReference>
<dbReference type="PANTHER" id="PTHR47359:SF3">
    <property type="entry name" value="NLP_P60 DOMAIN-CONTAINING PROTEIN-RELATED"/>
    <property type="match status" value="1"/>
</dbReference>
<gene>
    <name evidence="8" type="ORF">ACFFPI_09520</name>
</gene>
<keyword evidence="2" id="KW-0645">Protease</keyword>
<comment type="similarity">
    <text evidence="1">Belongs to the peptidase C40 family.</text>
</comment>
<dbReference type="InterPro" id="IPR006311">
    <property type="entry name" value="TAT_signal"/>
</dbReference>
<dbReference type="PROSITE" id="PS50927">
    <property type="entry name" value="BULB_LECTIN"/>
    <property type="match status" value="2"/>
</dbReference>
<dbReference type="Pfam" id="PF00877">
    <property type="entry name" value="NLPC_P60"/>
    <property type="match status" value="1"/>
</dbReference>
<evidence type="ECO:0000256" key="3">
    <source>
        <dbReference type="ARBA" id="ARBA00022801"/>
    </source>
</evidence>
<dbReference type="InterPro" id="IPR036426">
    <property type="entry name" value="Bulb-type_lectin_dom_sf"/>
</dbReference>
<feature type="signal peptide" evidence="5">
    <location>
        <begin position="1"/>
        <end position="32"/>
    </location>
</feature>
<dbReference type="PROSITE" id="PS51318">
    <property type="entry name" value="TAT"/>
    <property type="match status" value="1"/>
</dbReference>
<keyword evidence="3" id="KW-0378">Hydrolase</keyword>
<feature type="domain" description="Bulb-type lectin" evidence="6">
    <location>
        <begin position="143"/>
        <end position="250"/>
    </location>
</feature>
<dbReference type="SMART" id="SM00108">
    <property type="entry name" value="B_lectin"/>
    <property type="match status" value="2"/>
</dbReference>
<dbReference type="InterPro" id="IPR038765">
    <property type="entry name" value="Papain-like_cys_pep_sf"/>
</dbReference>
<dbReference type="RefSeq" id="WP_345044603.1">
    <property type="nucleotide sequence ID" value="NZ_BAABED010000001.1"/>
</dbReference>
<comment type="caution">
    <text evidence="8">The sequence shown here is derived from an EMBL/GenBank/DDBJ whole genome shotgun (WGS) entry which is preliminary data.</text>
</comment>
<protein>
    <submittedName>
        <fullName evidence="8">NlpC/P60 family protein</fullName>
    </submittedName>
</protein>
<feature type="chain" id="PRO_5045140276" evidence="5">
    <location>
        <begin position="33"/>
        <end position="381"/>
    </location>
</feature>
<evidence type="ECO:0000259" key="6">
    <source>
        <dbReference type="PROSITE" id="PS50927"/>
    </source>
</evidence>
<keyword evidence="4" id="KW-0788">Thiol protease</keyword>
<dbReference type="PANTHER" id="PTHR47359">
    <property type="entry name" value="PEPTIDOGLYCAN DL-ENDOPEPTIDASE CWLO"/>
    <property type="match status" value="1"/>
</dbReference>
<keyword evidence="9" id="KW-1185">Reference proteome</keyword>
<evidence type="ECO:0000256" key="5">
    <source>
        <dbReference type="SAM" id="SignalP"/>
    </source>
</evidence>
<dbReference type="InterPro" id="IPR051794">
    <property type="entry name" value="PG_Endopeptidase_C40"/>
</dbReference>
<dbReference type="SUPFAM" id="SSF51110">
    <property type="entry name" value="alpha-D-mannose-specific plant lectins"/>
    <property type="match status" value="2"/>
</dbReference>
<evidence type="ECO:0000259" key="7">
    <source>
        <dbReference type="PROSITE" id="PS51935"/>
    </source>
</evidence>
<feature type="domain" description="NlpC/P60" evidence="7">
    <location>
        <begin position="263"/>
        <end position="381"/>
    </location>
</feature>
<evidence type="ECO:0000313" key="9">
    <source>
        <dbReference type="Proteomes" id="UP001589536"/>
    </source>
</evidence>
<dbReference type="EMBL" id="JBHMBH010000019">
    <property type="protein sequence ID" value="MFB9714361.1"/>
    <property type="molecule type" value="Genomic_DNA"/>
</dbReference>
<evidence type="ECO:0000313" key="8">
    <source>
        <dbReference type="EMBL" id="MFB9714361.1"/>
    </source>
</evidence>